<evidence type="ECO:0000313" key="2">
    <source>
        <dbReference type="EMBL" id="MBK5926771.1"/>
    </source>
</evidence>
<gene>
    <name evidence="2" type="ORF">CCR87_05315</name>
</gene>
<accession>A0A934TJU3</accession>
<evidence type="ECO:0000313" key="3">
    <source>
        <dbReference type="Proteomes" id="UP000706333"/>
    </source>
</evidence>
<organism evidence="2 3">
    <name type="scientific">Rhodobaculum claviforme</name>
    <dbReference type="NCBI Taxonomy" id="1549854"/>
    <lineage>
        <taxon>Bacteria</taxon>
        <taxon>Pseudomonadati</taxon>
        <taxon>Pseudomonadota</taxon>
        <taxon>Alphaproteobacteria</taxon>
        <taxon>Rhodobacterales</taxon>
        <taxon>Paracoccaceae</taxon>
        <taxon>Rhodobaculum</taxon>
    </lineage>
</organism>
<dbReference type="PRINTS" id="PR00111">
    <property type="entry name" value="ABHYDROLASE"/>
</dbReference>
<dbReference type="EMBL" id="NHSD01000163">
    <property type="protein sequence ID" value="MBK5926771.1"/>
    <property type="molecule type" value="Genomic_DNA"/>
</dbReference>
<dbReference type="GO" id="GO:0003824">
    <property type="term" value="F:catalytic activity"/>
    <property type="evidence" value="ECO:0007669"/>
    <property type="project" value="InterPro"/>
</dbReference>
<dbReference type="InterPro" id="IPR000073">
    <property type="entry name" value="AB_hydrolase_1"/>
</dbReference>
<dbReference type="RefSeq" id="WP_201156537.1">
    <property type="nucleotide sequence ID" value="NZ_NHSD01000163.1"/>
</dbReference>
<name>A0A934TJU3_9RHOB</name>
<reference evidence="2" key="1">
    <citation type="submission" date="2017-05" db="EMBL/GenBank/DDBJ databases">
        <authorList>
            <person name="Imhoff J.F."/>
            <person name="Rahn T."/>
            <person name="Kuenzel S."/>
            <person name="Neulinger S.C."/>
        </authorList>
    </citation>
    <scope>NUCLEOTIDE SEQUENCE</scope>
    <source>
        <strain evidence="2">LMG 28126</strain>
    </source>
</reference>
<reference evidence="2" key="2">
    <citation type="journal article" date="2020" name="Microorganisms">
        <title>Osmotic Adaptation and Compatible Solute Biosynthesis of Phototrophic Bacteria as Revealed from Genome Analyses.</title>
        <authorList>
            <person name="Imhoff J.F."/>
            <person name="Rahn T."/>
            <person name="Kunzel S."/>
            <person name="Keller A."/>
            <person name="Neulinger S.C."/>
        </authorList>
    </citation>
    <scope>NUCLEOTIDE SEQUENCE</scope>
    <source>
        <strain evidence="2">LMG 28126</strain>
    </source>
</reference>
<dbReference type="Gene3D" id="3.40.50.1820">
    <property type="entry name" value="alpha/beta hydrolase"/>
    <property type="match status" value="1"/>
</dbReference>
<dbReference type="AlphaFoldDB" id="A0A934TJU3"/>
<dbReference type="PRINTS" id="PR00412">
    <property type="entry name" value="EPOXHYDRLASE"/>
</dbReference>
<proteinExistence type="predicted"/>
<dbReference type="InterPro" id="IPR017497">
    <property type="entry name" value="BchO"/>
</dbReference>
<dbReference type="SUPFAM" id="SSF53474">
    <property type="entry name" value="alpha/beta-Hydrolases"/>
    <property type="match status" value="1"/>
</dbReference>
<dbReference type="InterPro" id="IPR029058">
    <property type="entry name" value="AB_hydrolase_fold"/>
</dbReference>
<protein>
    <submittedName>
        <fullName evidence="2">Magnesium chelatase</fullName>
    </submittedName>
</protein>
<keyword evidence="3" id="KW-1185">Reference proteome</keyword>
<dbReference type="Pfam" id="PF00561">
    <property type="entry name" value="Abhydrolase_1"/>
    <property type="match status" value="1"/>
</dbReference>
<evidence type="ECO:0000259" key="1">
    <source>
        <dbReference type="Pfam" id="PF00561"/>
    </source>
</evidence>
<comment type="caution">
    <text evidence="2">The sequence shown here is derived from an EMBL/GenBank/DDBJ whole genome shotgun (WGS) entry which is preliminary data.</text>
</comment>
<dbReference type="InterPro" id="IPR000639">
    <property type="entry name" value="Epox_hydrolase-like"/>
</dbReference>
<dbReference type="PANTHER" id="PTHR46438">
    <property type="entry name" value="ALPHA/BETA-HYDROLASES SUPERFAMILY PROTEIN"/>
    <property type="match status" value="1"/>
</dbReference>
<dbReference type="Proteomes" id="UP000706333">
    <property type="component" value="Unassembled WGS sequence"/>
</dbReference>
<dbReference type="PANTHER" id="PTHR46438:SF11">
    <property type="entry name" value="LIPASE-RELATED"/>
    <property type="match status" value="1"/>
</dbReference>
<dbReference type="NCBIfam" id="TIGR03056">
    <property type="entry name" value="bchO_mg_che_rel"/>
    <property type="match status" value="1"/>
</dbReference>
<sequence length="289" mass="30282">MDWARQGGDWPNRGASRFVTARPHVWHLQELGAGPVVLLLHGAGGATHSWRDLMPALAQGYRVVALDLPGQGFSRAGNRLRLGLDGMAEDIAALLAQEGIAPQAIVGHSAGGALALRLAEVLPEPPRAVVGLNAALGKFRGMAGWLFPLMARALATNPLSAALFSRTASSEASVRALIRSTGSQLDAGGLALYRALLADRGHVDGTLAMMAQWNLDPLLAGLERVAVPVLLLTGGRDTAVPPQTSARAAARMRAARWIDDPAHGHLMHEEAPETTAAAITAFLRTQGVG</sequence>
<feature type="domain" description="AB hydrolase-1" evidence="1">
    <location>
        <begin position="35"/>
        <end position="272"/>
    </location>
</feature>